<dbReference type="GeneID" id="80539053"/>
<feature type="transmembrane region" description="Helical" evidence="1">
    <location>
        <begin position="100"/>
        <end position="123"/>
    </location>
</feature>
<reference evidence="2 3" key="1">
    <citation type="journal article" date="2020" name="Genomics">
        <title>Characterization of a novel alphabaculovirus isolated from the Southern armyworm, Spodoptera eridania (Cramer, 1782) (Lepidoptera: Noctuidae) and the evolution of odv-e66, a bacterium-acquired baculoviral chondroitinase gene.</title>
        <authorList>
            <person name="Rodrigues D.T."/>
            <person name="Peterson L."/>
            <person name="de Oliveira L.B."/>
            <person name="Sosa-Gomez D.R."/>
            <person name="Ribeiro B.M."/>
            <person name="Ardisson-Araujo D.M.P."/>
        </authorList>
    </citation>
    <scope>NUCLEOTIDE SEQUENCE [LARGE SCALE GENOMIC DNA]</scope>
    <source>
        <strain evidence="2">CNPSo-165</strain>
    </source>
</reference>
<organism evidence="2 3">
    <name type="scientific">Spodoptera eridania nucleopolyhedrovirus</name>
    <dbReference type="NCBI Taxonomy" id="2315721"/>
    <lineage>
        <taxon>Viruses</taxon>
        <taxon>Viruses incertae sedis</taxon>
        <taxon>Naldaviricetes</taxon>
        <taxon>Lefavirales</taxon>
        <taxon>Baculoviridae</taxon>
        <taxon>Alphabaculovirus</taxon>
        <taxon>Alphabaculovirus speridaniae</taxon>
    </lineage>
</organism>
<dbReference type="InterPro" id="IPR010639">
    <property type="entry name" value="Actin-rearrang-inducing_fac"/>
</dbReference>
<keyword evidence="1" id="KW-0472">Membrane</keyword>
<proteinExistence type="predicted"/>
<keyword evidence="3" id="KW-1185">Reference proteome</keyword>
<evidence type="ECO:0000313" key="2">
    <source>
        <dbReference type="EMBL" id="QNV47862.1"/>
    </source>
</evidence>
<feature type="transmembrane region" description="Helical" evidence="1">
    <location>
        <begin position="21"/>
        <end position="49"/>
    </location>
</feature>
<evidence type="ECO:0000256" key="1">
    <source>
        <dbReference type="SAM" id="Phobius"/>
    </source>
</evidence>
<protein>
    <submittedName>
        <fullName evidence="2">Actin rearranging factor 1</fullName>
    </submittedName>
</protein>
<keyword evidence="1" id="KW-1133">Transmembrane helix</keyword>
<name>A0ABX6TR85_9ABAC</name>
<dbReference type="RefSeq" id="YP_010800449.1">
    <property type="nucleotide sequence ID" value="NC_076869.1"/>
</dbReference>
<dbReference type="EMBL" id="MT040195">
    <property type="protein sequence ID" value="QNV47862.1"/>
    <property type="molecule type" value="Genomic_DNA"/>
</dbReference>
<feature type="transmembrane region" description="Helical" evidence="1">
    <location>
        <begin position="192"/>
        <end position="210"/>
    </location>
</feature>
<dbReference type="Proteomes" id="UP000831439">
    <property type="component" value="Segment"/>
</dbReference>
<dbReference type="Pfam" id="PF06770">
    <property type="entry name" value="Arif-1"/>
    <property type="match status" value="1"/>
</dbReference>
<accession>A0ABX6TR85</accession>
<feature type="transmembrane region" description="Helical" evidence="1">
    <location>
        <begin position="69"/>
        <end position="88"/>
    </location>
</feature>
<evidence type="ECO:0000313" key="3">
    <source>
        <dbReference type="Proteomes" id="UP000831439"/>
    </source>
</evidence>
<keyword evidence="1" id="KW-0812">Transmembrane</keyword>
<sequence>MGLHNKNKKITTQTISSKSMAVALSCIARSIVTVVIGVVFTVLGIIGIVECKYALLIDYANGSPVFNCSGFVFVYGVNAIIVGAGVLLTKKLHLLQHLLVFLTLLASHTTLTVIVMICTYNWVVEYGHIPALDAYVREHDRESVCWGGITRLDYNSVRFGANCYKIGELAYCAVCRREYYSDELTFIKSNRFELAFVLILLLALNGYTLWKLHEAYTTPYYHCRDDEDDAKSTTTILQSSTPTVDGHYAVPKNNKPVATAPTAIPSSFSSFKHSPTVTYWHNDEESLLLPPPPKSWIFDQN</sequence>